<dbReference type="Gene3D" id="1.20.1250.20">
    <property type="entry name" value="MFS general substrate transporter like domains"/>
    <property type="match status" value="1"/>
</dbReference>
<proteinExistence type="inferred from homology"/>
<keyword evidence="6 9" id="KW-0472">Membrane</keyword>
<evidence type="ECO:0000256" key="3">
    <source>
        <dbReference type="ARBA" id="ARBA00022475"/>
    </source>
</evidence>
<dbReference type="InterPro" id="IPR036259">
    <property type="entry name" value="MFS_trans_sf"/>
</dbReference>
<comment type="similarity">
    <text evidence="2">Belongs to the organo anion transporter (TC 2.A.60) family.</text>
</comment>
<feature type="transmembrane region" description="Helical" evidence="9">
    <location>
        <begin position="96"/>
        <end position="115"/>
    </location>
</feature>
<feature type="transmembrane region" description="Helical" evidence="9">
    <location>
        <begin position="480"/>
        <end position="506"/>
    </location>
</feature>
<feature type="transmembrane region" description="Helical" evidence="9">
    <location>
        <begin position="26"/>
        <end position="45"/>
    </location>
</feature>
<dbReference type="InterPro" id="IPR002350">
    <property type="entry name" value="Kazal_dom"/>
</dbReference>
<keyword evidence="4 9" id="KW-0812">Transmembrane</keyword>
<dbReference type="GO" id="GO:0043252">
    <property type="term" value="P:sodium-independent organic anion transport"/>
    <property type="evidence" value="ECO:0007669"/>
    <property type="project" value="TreeGrafter"/>
</dbReference>
<keyword evidence="7" id="KW-1015">Disulfide bond</keyword>
<evidence type="ECO:0000256" key="6">
    <source>
        <dbReference type="ARBA" id="ARBA00023136"/>
    </source>
</evidence>
<feature type="transmembrane region" description="Helical" evidence="9">
    <location>
        <begin position="518"/>
        <end position="540"/>
    </location>
</feature>
<organism evidence="11 12">
    <name type="scientific">Galendromus occidentalis</name>
    <name type="common">western predatory mite</name>
    <dbReference type="NCBI Taxonomy" id="34638"/>
    <lineage>
        <taxon>Eukaryota</taxon>
        <taxon>Metazoa</taxon>
        <taxon>Ecdysozoa</taxon>
        <taxon>Arthropoda</taxon>
        <taxon>Chelicerata</taxon>
        <taxon>Arachnida</taxon>
        <taxon>Acari</taxon>
        <taxon>Parasitiformes</taxon>
        <taxon>Mesostigmata</taxon>
        <taxon>Gamasina</taxon>
        <taxon>Phytoseioidea</taxon>
        <taxon>Phytoseiidae</taxon>
        <taxon>Typhlodrominae</taxon>
        <taxon>Galendromus</taxon>
    </lineage>
</organism>
<feature type="transmembrane region" description="Helical" evidence="9">
    <location>
        <begin position="382"/>
        <end position="400"/>
    </location>
</feature>
<keyword evidence="5 9" id="KW-1133">Transmembrane helix</keyword>
<dbReference type="KEGG" id="goe:100905705"/>
<keyword evidence="11" id="KW-1185">Reference proteome</keyword>
<feature type="transmembrane region" description="Helical" evidence="9">
    <location>
        <begin position="569"/>
        <end position="590"/>
    </location>
</feature>
<evidence type="ECO:0000256" key="2">
    <source>
        <dbReference type="ARBA" id="ARBA00009657"/>
    </source>
</evidence>
<dbReference type="Pfam" id="PF03137">
    <property type="entry name" value="OATP"/>
    <property type="match status" value="1"/>
</dbReference>
<name>A0AAJ6QMX8_9ACAR</name>
<evidence type="ECO:0000256" key="7">
    <source>
        <dbReference type="ARBA" id="ARBA00023157"/>
    </source>
</evidence>
<evidence type="ECO:0000256" key="1">
    <source>
        <dbReference type="ARBA" id="ARBA00004651"/>
    </source>
</evidence>
<reference evidence="12" key="1">
    <citation type="submission" date="2025-08" db="UniProtKB">
        <authorList>
            <consortium name="RefSeq"/>
        </authorList>
    </citation>
    <scope>IDENTIFICATION</scope>
</reference>
<dbReference type="RefSeq" id="XP_003738189.1">
    <property type="nucleotide sequence ID" value="XM_003738141.2"/>
</dbReference>
<dbReference type="PANTHER" id="PTHR11388">
    <property type="entry name" value="ORGANIC ANION TRANSPORTER"/>
    <property type="match status" value="1"/>
</dbReference>
<dbReference type="AlphaFoldDB" id="A0AAJ6QMX8"/>
<feature type="transmembrane region" description="Helical" evidence="9">
    <location>
        <begin position="313"/>
        <end position="332"/>
    </location>
</feature>
<feature type="transmembrane region" description="Helical" evidence="9">
    <location>
        <begin position="247"/>
        <end position="270"/>
    </location>
</feature>
<sequence>MTNKDYLCGVGVFRPSWLQRFASSRCYALVFACLGILQSSFRSYLVGTLSTIEKRFSLSSKQSSIIMIGDDISPVIGSIVIILFMRDCSKPRYIGLAMLASGFACAFAMFPFLLYGTSTHLGAIDATSPNMTFSAAGSRVEFCGAELDDPKCHTQHDDGSMSIIPLWSLFLANFLNGAGGTGYYVLGTAYLDDNVKKKHTSLYLGSLYFVRMLGPALGFSLSSRFLRFQENLSPSVEGGLTPKDPNWIGAWWVGYIIIGAGLLLMAFPTLMFPKKIRQKSEANMRSHEKIQSVKAELKSALLVIGRVLRIPTYTFRLLGFISSYIALAGYFITFPKYLEHQFQTTAAQASAITGPVYILSNALGILIGAIFMHFVKPPPRIVAIHCLLANFIATLGFYFLSSVSCDVPRTLPGNDCACPCTFSVSTPICDLASGTQYFSPCAAGCPPQNTSTKLYTECGCEDQTLDIATGRCPVNCENSLLVYGIAIFSIQMALSTTYVGGNLLSLRAVMPEDKSTSLAFTSTCLNLFAFIPYPIIYSFITDSACEIWESKCGSTGACWIYDLLKMRQGLHLVSASLLFICTCFQIVVVWDSVNIRNFYEDPADAEKEHEDSKHGDESESAKSPIGAGPPRNALDNDIATEEAQELISSKARDDGARS</sequence>
<accession>A0AAJ6QMX8</accession>
<evidence type="ECO:0000256" key="9">
    <source>
        <dbReference type="SAM" id="Phobius"/>
    </source>
</evidence>
<dbReference type="CDD" id="cd17336">
    <property type="entry name" value="MFS_SLCO_OATP"/>
    <property type="match status" value="1"/>
</dbReference>
<feature type="transmembrane region" description="Helical" evidence="9">
    <location>
        <begin position="352"/>
        <end position="375"/>
    </location>
</feature>
<dbReference type="InterPro" id="IPR004156">
    <property type="entry name" value="OATP"/>
</dbReference>
<comment type="subcellular location">
    <subcellularLocation>
        <location evidence="1">Cell membrane</location>
        <topology evidence="1">Multi-pass membrane protein</topology>
    </subcellularLocation>
</comment>
<dbReference type="SUPFAM" id="SSF103473">
    <property type="entry name" value="MFS general substrate transporter"/>
    <property type="match status" value="1"/>
</dbReference>
<evidence type="ECO:0000256" key="8">
    <source>
        <dbReference type="SAM" id="MobiDB-lite"/>
    </source>
</evidence>
<feature type="transmembrane region" description="Helical" evidence="9">
    <location>
        <begin position="65"/>
        <end position="84"/>
    </location>
</feature>
<dbReference type="GO" id="GO:0015347">
    <property type="term" value="F:sodium-independent organic anion transmembrane transporter activity"/>
    <property type="evidence" value="ECO:0007669"/>
    <property type="project" value="TreeGrafter"/>
</dbReference>
<keyword evidence="3" id="KW-1003">Cell membrane</keyword>
<feature type="region of interest" description="Disordered" evidence="8">
    <location>
        <begin position="604"/>
        <end position="639"/>
    </location>
</feature>
<evidence type="ECO:0000313" key="12">
    <source>
        <dbReference type="RefSeq" id="XP_003738189.1"/>
    </source>
</evidence>
<evidence type="ECO:0000259" key="10">
    <source>
        <dbReference type="PROSITE" id="PS51465"/>
    </source>
</evidence>
<feature type="domain" description="Kazal-like" evidence="10">
    <location>
        <begin position="399"/>
        <end position="459"/>
    </location>
</feature>
<dbReference type="GO" id="GO:0016323">
    <property type="term" value="C:basolateral plasma membrane"/>
    <property type="evidence" value="ECO:0007669"/>
    <property type="project" value="TreeGrafter"/>
</dbReference>
<dbReference type="PANTHER" id="PTHR11388:SF76">
    <property type="entry name" value="SOLUTE CARRIER ORGANIC ANION TRANSPORTER FAMILY MEMBER"/>
    <property type="match status" value="1"/>
</dbReference>
<feature type="transmembrane region" description="Helical" evidence="9">
    <location>
        <begin position="207"/>
        <end position="227"/>
    </location>
</feature>
<feature type="compositionally biased region" description="Basic and acidic residues" evidence="8">
    <location>
        <begin position="604"/>
        <end position="620"/>
    </location>
</feature>
<dbReference type="GeneID" id="100905705"/>
<dbReference type="Proteomes" id="UP000694867">
    <property type="component" value="Unplaced"/>
</dbReference>
<feature type="transmembrane region" description="Helical" evidence="9">
    <location>
        <begin position="164"/>
        <end position="186"/>
    </location>
</feature>
<evidence type="ECO:0000256" key="4">
    <source>
        <dbReference type="ARBA" id="ARBA00022692"/>
    </source>
</evidence>
<evidence type="ECO:0000256" key="5">
    <source>
        <dbReference type="ARBA" id="ARBA00022989"/>
    </source>
</evidence>
<dbReference type="PROSITE" id="PS51465">
    <property type="entry name" value="KAZAL_2"/>
    <property type="match status" value="1"/>
</dbReference>
<gene>
    <name evidence="12" type="primary">LOC100905705</name>
</gene>
<evidence type="ECO:0000313" key="11">
    <source>
        <dbReference type="Proteomes" id="UP000694867"/>
    </source>
</evidence>
<protein>
    <submittedName>
        <fullName evidence="12">Solute carrier organic anion transporter family member 2A1</fullName>
    </submittedName>
</protein>